<dbReference type="RefSeq" id="WP_006099591.1">
    <property type="nucleotide sequence ID" value="NZ_DS989844.1"/>
</dbReference>
<gene>
    <name evidence="1" type="ORF">MC7420_620</name>
</gene>
<name>B4VLI5_9CYAN</name>
<dbReference type="AlphaFoldDB" id="B4VLI5"/>
<reference evidence="1 2" key="1">
    <citation type="submission" date="2008-07" db="EMBL/GenBank/DDBJ databases">
        <authorList>
            <person name="Tandeau de Marsac N."/>
            <person name="Ferriera S."/>
            <person name="Johnson J."/>
            <person name="Kravitz S."/>
            <person name="Beeson K."/>
            <person name="Sutton G."/>
            <person name="Rogers Y.-H."/>
            <person name="Friedman R."/>
            <person name="Frazier M."/>
            <person name="Venter J.C."/>
        </authorList>
    </citation>
    <scope>NUCLEOTIDE SEQUENCE [LARGE SCALE GENOMIC DNA]</scope>
    <source>
        <strain evidence="1 2">PCC 7420</strain>
    </source>
</reference>
<evidence type="ECO:0000313" key="1">
    <source>
        <dbReference type="EMBL" id="EDX77483.1"/>
    </source>
</evidence>
<dbReference type="HOGENOM" id="CLU_2933395_0_0_3"/>
<accession>B4VLI5</accession>
<dbReference type="STRING" id="118168.MC7420_620"/>
<sequence>MSFIKDSTSQFCSDGHWSLVIGHWSLVIGQSSTTFNLYFLQVVETIAYCLFPIPSPHHKT</sequence>
<dbReference type="EMBL" id="DS989844">
    <property type="protein sequence ID" value="EDX77483.1"/>
    <property type="molecule type" value="Genomic_DNA"/>
</dbReference>
<dbReference type="Proteomes" id="UP000003835">
    <property type="component" value="Unassembled WGS sequence"/>
</dbReference>
<evidence type="ECO:0000313" key="2">
    <source>
        <dbReference type="Proteomes" id="UP000003835"/>
    </source>
</evidence>
<proteinExistence type="predicted"/>
<organism evidence="1 2">
    <name type="scientific">Coleofasciculus chthonoplastes PCC 7420</name>
    <dbReference type="NCBI Taxonomy" id="118168"/>
    <lineage>
        <taxon>Bacteria</taxon>
        <taxon>Bacillati</taxon>
        <taxon>Cyanobacteriota</taxon>
        <taxon>Cyanophyceae</taxon>
        <taxon>Coleofasciculales</taxon>
        <taxon>Coleofasciculaceae</taxon>
        <taxon>Coleofasciculus</taxon>
    </lineage>
</organism>
<keyword evidence="2" id="KW-1185">Reference proteome</keyword>
<protein>
    <submittedName>
        <fullName evidence="1">Uncharacterized protein</fullName>
    </submittedName>
</protein>